<feature type="domain" description="DUF5979" evidence="3">
    <location>
        <begin position="2692"/>
        <end position="2787"/>
    </location>
</feature>
<feature type="domain" description="DUF5979" evidence="3">
    <location>
        <begin position="2039"/>
        <end position="2134"/>
    </location>
</feature>
<evidence type="ECO:0000256" key="2">
    <source>
        <dbReference type="SAM" id="Phobius"/>
    </source>
</evidence>
<evidence type="ECO:0000259" key="3">
    <source>
        <dbReference type="Pfam" id="PF19407"/>
    </source>
</evidence>
<protein>
    <submittedName>
        <fullName evidence="4">T surface-antigen of pili</fullName>
    </submittedName>
</protein>
<feature type="domain" description="DUF5979" evidence="3">
    <location>
        <begin position="2248"/>
        <end position="2354"/>
    </location>
</feature>
<feature type="domain" description="DUF5979" evidence="3">
    <location>
        <begin position="2937"/>
        <end position="3045"/>
    </location>
</feature>
<dbReference type="Pfam" id="PF19407">
    <property type="entry name" value="DUF5979"/>
    <property type="match status" value="11"/>
</dbReference>
<keyword evidence="2" id="KW-1133">Transmembrane helix</keyword>
<feature type="domain" description="DUF5979" evidence="3">
    <location>
        <begin position="2359"/>
        <end position="2462"/>
    </location>
</feature>
<feature type="region of interest" description="Disordered" evidence="1">
    <location>
        <begin position="700"/>
        <end position="720"/>
    </location>
</feature>
<organism evidence="4 5">
    <name type="scientific">Microbacterium terrae</name>
    <dbReference type="NCBI Taxonomy" id="69369"/>
    <lineage>
        <taxon>Bacteria</taxon>
        <taxon>Bacillati</taxon>
        <taxon>Actinomycetota</taxon>
        <taxon>Actinomycetes</taxon>
        <taxon>Micrococcales</taxon>
        <taxon>Microbacteriaceae</taxon>
        <taxon>Microbacterium</taxon>
    </lineage>
</organism>
<dbReference type="PATRIC" id="fig|92835.4.peg.2804"/>
<dbReference type="STRING" id="92835.RS81_02768"/>
<gene>
    <name evidence="4" type="ORF">RS81_02768</name>
</gene>
<feature type="domain" description="DUF5979" evidence="3">
    <location>
        <begin position="2138"/>
        <end position="2244"/>
    </location>
</feature>
<dbReference type="Proteomes" id="UP000033956">
    <property type="component" value="Unassembled WGS sequence"/>
</dbReference>
<feature type="domain" description="DUF5979" evidence="3">
    <location>
        <begin position="1913"/>
        <end position="2034"/>
    </location>
</feature>
<feature type="domain" description="DUF5979" evidence="3">
    <location>
        <begin position="2467"/>
        <end position="2574"/>
    </location>
</feature>
<keyword evidence="2" id="KW-0812">Transmembrane</keyword>
<accession>A0A0M2GXQ8</accession>
<keyword evidence="5" id="KW-1185">Reference proteome</keyword>
<name>A0A0M2GXQ8_9MICO</name>
<feature type="domain" description="DUF5979" evidence="3">
    <location>
        <begin position="1807"/>
        <end position="1908"/>
    </location>
</feature>
<evidence type="ECO:0000313" key="4">
    <source>
        <dbReference type="EMBL" id="KJL38494.1"/>
    </source>
</evidence>
<dbReference type="Gene3D" id="2.60.40.740">
    <property type="match status" value="1"/>
</dbReference>
<reference evidence="4 5" key="1">
    <citation type="submission" date="2015-02" db="EMBL/GenBank/DDBJ databases">
        <title>Draft genome sequences of ten Microbacterium spp. with emphasis on heavy metal contaminated environments.</title>
        <authorList>
            <person name="Corretto E."/>
        </authorList>
    </citation>
    <scope>NUCLEOTIDE SEQUENCE [LARGE SCALE GENOMIC DNA]</scope>
    <source>
        <strain evidence="4 5">DSM 12510</strain>
    </source>
</reference>
<feature type="region of interest" description="Disordered" evidence="1">
    <location>
        <begin position="1332"/>
        <end position="1358"/>
    </location>
</feature>
<proteinExistence type="predicted"/>
<feature type="domain" description="DUF5979" evidence="3">
    <location>
        <begin position="2586"/>
        <end position="2687"/>
    </location>
</feature>
<feature type="transmembrane region" description="Helical" evidence="2">
    <location>
        <begin position="3061"/>
        <end position="3082"/>
    </location>
</feature>
<dbReference type="Gene3D" id="2.60.40.1140">
    <property type="entry name" value="Collagen-binding surface protein Cna, B-type domain"/>
    <property type="match status" value="3"/>
</dbReference>
<feature type="domain" description="DUF5979" evidence="3">
    <location>
        <begin position="2814"/>
        <end position="2932"/>
    </location>
</feature>
<sequence length="3088" mass="319267">MHDRDRRERRLRVRRRWIAAVTALTLGFGSALVATVPAVAADGDVEVIKTASVETVQPGQTFTYTITLTCTSLGAGCSGAQVTDVVPDEFIVDDVVISSGLAGDVTQDGQSVLVEFTSTLPDGSAGIPAGATGSVTIQVHADPDLPYSANGIPVPNTAVTDADTQTSGPLDDTAEVTPVVPLELAVETTKTFDPTSALATPGLPVVAAITATNQSNAEVDTLTISDPADPTATPNPFDQLAFTGVGTVSYPDGAETAQIVYITDGGPVAGDPATNPAQPGPPAGVPPEDVIGVQIVFTSTTAPGIPNGATGGVDLDFEHPDDVGELAGNLTVTNIAESEVGLGDETETDTDDATHEILAANIDVIAEKSFSPEEVAAGDTSTATITAGNGSDFTLSELTITEPTLTDPDDPWADGFDQSMAFAGFTDPIVWPEGASGATITYYYDDGTSEGPLPVANGEEPPAPSGDVVRWSITFTGAIPPEATVDISFDVQTDPDQAGYPATIPNVIDVIGTDPNGGSSTEQAGADLVVYEKHLEVITGKSIYPTTILDRPGEWVLVTLDSQIADFPRSTTGAETIVVQDPANPGSVDGTFWDSFNATAITETAVPAGATLTITYWNGSAWVPLLDASGDPVVVEGPTVFSMEIPPGEQELIQGLQFTYTADDGEPFPPGTSVEPHFSAEVRDTERVPDPETVAPATLANCGQSSATGSGGLQSTPSADDTACAEIDLDPYDPDGDGPDALEKDIEPNVITARSQADARITLNWSTGGLSDVQELTVQDEAAPPASPAGSPDAAELHGSFWDAFDITGVPAITSDMDAYIQYDQVTAVQLWNGSAWVDLENDPCPASCDGAFPGVTLTAADREQALGIRLLWEESPTRAATAAGDLTAPPVGSGVARSTGNDRQIFVDVQLRDYLRSDPAQPAIGTLEYNIDDSADDPDGTIGTVLDVANVTGTDSTGETVIDTDDSDTIAIIDVPLNVDLEKTWSNSPFGVPPDGIPQSAYPTGRVQLTATNRTATKVDTLTISDPTPDTAPEDSPFREFDLYDIRQISIPGGTETTLVTLIHDTDGDGFGDDTEEIEASVALGRGSAALADVVAIVVTHDGRIDAGAVAVVEMDLRLREFVRGTTDTRVATTDSPVTNAAQATVADAGGGTDDNIPTADASATVTLEDLQIGVSAGKTFDPDTQIEPDGSPVVMTLTGQPSVDTSARVGTMVIGDTAPTFWNAFDYVGIDPSFALATPINQVRMDARVGSTFVDTGSGVVAVGGTWEEGPWVDLATFLTTPLPPDVTADQVDSVRFGFRSVDDTGTPVQWENPTDPLQEVPVLVQRRTELRSGGEVPSDLAGNTAAPGEEAPGEFTNESSATVCAILAPTCAIGLPGTVSDFAEDTIFYQHASSEVVITKTPSGQYSPGQSIPYTITVTNSGDWPIANPVIVDAPAAPGTLILNPDNPEPYTFALAGDAPVPPTGTPLPEDPAEVTTVVDEASGTVTFSFADGSALEVGQSYTITIDMIFAPGVPGGAPVTNTATISGDRQFDSCNNVATPVDECSADAVVTPLVAGAVRSGKVVRAVDTELGAFDFRTRLEQGCDAPNAGPLIDPDDEGFYWWPCVPRSKPGGEVVWRFGIQNTGNVALDRLVLVDELPKPGDTGAISDTDRGSQWTPQLDAATLTAVQLPDGAQITYLVTTDAEVCAADVYAPGEPGDPLEACAPGAWVAPLSVDPASITGVRTVVDMPDNPLEPGEVILIEGVTTTPSQNEEAGDDTIAWNSVATGAHTTEDQDTGIDARTMVPSEGTQVGAALATGAIIVAKEVEGDGAQYAPESFEVIVDCTSVGVPVTPPGSTDPDAEWVITVTPPTPELVQGLPWGAECTLDEKPQGQVSFDVDPDTVIAESVRERAVGRIAIENVYELAGLEIGKTVESDAVDANGTPIEFGPFDVSVTCTFLGDEVWAEGYDENDPMVFEIADGDTVTLDGLPANAECIVTESGTANASSTTVASETAEGPVAPVDGTSTTVILTADEGTEITNSVAFVNAYEVGPLQIDKVIAPADSPFAESEFTVHVTCTLGDVTTWDGDLQITPTVPAEVEGIAAGSVCTVEETDTGFANDVDVATSPVTIVPDGSPETALVTVTNTYTEGSLTVTKEIEGFDDPDYVGPFEVTLLCVDPTSAILVVAIPGGPTRELTEAGGWTATYDRLPTGARCILSESDDGGATETQILDADGNPVRVFTIEEDTELSLRVVNTFELGALEVTKTVSGDGAELWGAGPFSVQVSCAFDGQTLPGFPVVVELEADTTSEPFTAPVGSECDVIEDDDGGASSVVIRPNDGSDTSVGHVVVTQGSDVEPVEVTVDNTFDVGDIVVEKVIDGDAAEWAVGDFVIGIDCTWNGEAIPADSIPGGAVRTLSAGTSLTTTYEDLPDGAECTVAETSDGGATSVELDPADGVVVVDPDATEPVTVTVTNVFETASLEVGKTVVSESAATPTQFGFQVVCTFQGETVVDETFTLDGNQTETIAPIPARAECTITETDPRGADATITEADVPGAEGELAPQIDQETRTVVIPELQPDSTAVVNTVSYTNVFNATEVLLRKEVAGAGADQFGADSFVLDYSCTFDGEVVLEGSVELSAANDWQTAVTQVVAGSECTVTEPDLAGADAVVIEPNDGEDLATGVGTVPAEGGLATVTATNWYLTGSLEVTKTFAGDGVDKFGTDEFDLRLLCFRDGEPVRIPDGIARTVSAASPTALWTNLPTGAECSLTETGDGGASSTAILDENGDVVAGDGEPYRFTVVTDPTILSVDDQPQPSLEVQNTFNLAQVSVTKTVAPTTAVDINGDPVTYGPFEVELACEWNGGSVTAAEPMTQTIADGQTIIWTELPEGAECTVTETDTMDAAGTTVAVTEAGVTGDPVDGTVAELAPLPNVDAADQTSVELVNEYLDPPITVTKVVDGAGASDFAGRSFTFDVRCVLIDASHPAPGLLLRDGTYEIGGPIGPLVTLLPTGAECTITEVDTGGADATTITIDGVPLEGTTATTVMGTGAVEIVVTNTFDPVPPPLPPTGLQTATLWTAGIIAVLLLGGGITALVIVRRRRQN</sequence>
<comment type="caution">
    <text evidence="4">The sequence shown here is derived from an EMBL/GenBank/DDBJ whole genome shotgun (WGS) entry which is preliminary data.</text>
</comment>
<dbReference type="InterPro" id="IPR046022">
    <property type="entry name" value="DUF5979"/>
</dbReference>
<keyword evidence="2" id="KW-0472">Membrane</keyword>
<evidence type="ECO:0000313" key="5">
    <source>
        <dbReference type="Proteomes" id="UP000033956"/>
    </source>
</evidence>
<dbReference type="OrthoDB" id="3751233at2"/>
<evidence type="ECO:0000256" key="1">
    <source>
        <dbReference type="SAM" id="MobiDB-lite"/>
    </source>
</evidence>
<dbReference type="EMBL" id="JYIZ01000055">
    <property type="protein sequence ID" value="KJL38494.1"/>
    <property type="molecule type" value="Genomic_DNA"/>
</dbReference>
<dbReference type="RefSeq" id="WP_157004039.1">
    <property type="nucleotide sequence ID" value="NZ_BAAAUP010000003.1"/>
</dbReference>
<feature type="compositionally biased region" description="Polar residues" evidence="1">
    <location>
        <begin position="701"/>
        <end position="719"/>
    </location>
</feature>